<dbReference type="Gene3D" id="1.10.8.420">
    <property type="entry name" value="RecR Domain 1"/>
    <property type="match status" value="1"/>
</dbReference>
<dbReference type="Pfam" id="PF13662">
    <property type="entry name" value="Toprim_4"/>
    <property type="match status" value="1"/>
</dbReference>
<dbReference type="InterPro" id="IPR023627">
    <property type="entry name" value="Rcmb_RecR"/>
</dbReference>
<keyword evidence="2 7" id="KW-0227">DNA damage</keyword>
<evidence type="ECO:0000256" key="6">
    <source>
        <dbReference type="ARBA" id="ARBA00023204"/>
    </source>
</evidence>
<evidence type="ECO:0000313" key="10">
    <source>
        <dbReference type="Proteomes" id="UP000177306"/>
    </source>
</evidence>
<dbReference type="Gene3D" id="3.40.1360.10">
    <property type="match status" value="1"/>
</dbReference>
<proteinExistence type="inferred from homology"/>
<dbReference type="PANTHER" id="PTHR30446">
    <property type="entry name" value="RECOMBINATION PROTEIN RECR"/>
    <property type="match status" value="1"/>
</dbReference>
<protein>
    <recommendedName>
        <fullName evidence="7">Recombination protein RecR</fullName>
    </recommendedName>
</protein>
<evidence type="ECO:0000256" key="1">
    <source>
        <dbReference type="ARBA" id="ARBA00022723"/>
    </source>
</evidence>
<keyword evidence="3 7" id="KW-0863">Zinc-finger</keyword>
<dbReference type="Pfam" id="PF21175">
    <property type="entry name" value="RecR_C"/>
    <property type="match status" value="1"/>
</dbReference>
<accession>A0A1F6EGK9</accession>
<comment type="caution">
    <text evidence="9">The sequence shown here is derived from an EMBL/GenBank/DDBJ whole genome shotgun (WGS) entry which is preliminary data.</text>
</comment>
<dbReference type="GO" id="GO:0006281">
    <property type="term" value="P:DNA repair"/>
    <property type="evidence" value="ECO:0007669"/>
    <property type="project" value="UniProtKB-UniRule"/>
</dbReference>
<comment type="similarity">
    <text evidence="7">Belongs to the RecR family.</text>
</comment>
<dbReference type="InterPro" id="IPR000093">
    <property type="entry name" value="DNA_Rcmb_RecR"/>
</dbReference>
<dbReference type="HAMAP" id="MF_00017">
    <property type="entry name" value="RecR"/>
    <property type="match status" value="1"/>
</dbReference>
<evidence type="ECO:0000256" key="2">
    <source>
        <dbReference type="ARBA" id="ARBA00022763"/>
    </source>
</evidence>
<dbReference type="InterPro" id="IPR006171">
    <property type="entry name" value="TOPRIM_dom"/>
</dbReference>
<evidence type="ECO:0000256" key="3">
    <source>
        <dbReference type="ARBA" id="ARBA00022771"/>
    </source>
</evidence>
<evidence type="ECO:0000256" key="7">
    <source>
        <dbReference type="HAMAP-Rule" id="MF_00017"/>
    </source>
</evidence>
<dbReference type="PROSITE" id="PS50880">
    <property type="entry name" value="TOPRIM"/>
    <property type="match status" value="1"/>
</dbReference>
<comment type="function">
    <text evidence="7">May play a role in DNA repair. It seems to be involved in an RecBC-independent recombinational process of DNA repair. It may act with RecF and RecO.</text>
</comment>
<comment type="caution">
    <text evidence="7">Lacks conserved residue(s) required for the propagation of feature annotation.</text>
</comment>
<keyword evidence="1 7" id="KW-0479">Metal-binding</keyword>
<keyword evidence="5 7" id="KW-0233">DNA recombination</keyword>
<evidence type="ECO:0000256" key="4">
    <source>
        <dbReference type="ARBA" id="ARBA00022833"/>
    </source>
</evidence>
<gene>
    <name evidence="7" type="primary">recR</name>
    <name evidence="9" type="ORF">A3A38_03110</name>
</gene>
<dbReference type="PANTHER" id="PTHR30446:SF0">
    <property type="entry name" value="RECOMBINATION PROTEIN RECR"/>
    <property type="match status" value="1"/>
</dbReference>
<reference evidence="9 10" key="1">
    <citation type="journal article" date="2016" name="Nat. Commun.">
        <title>Thousands of microbial genomes shed light on interconnected biogeochemical processes in an aquifer system.</title>
        <authorList>
            <person name="Anantharaman K."/>
            <person name="Brown C.T."/>
            <person name="Hug L.A."/>
            <person name="Sharon I."/>
            <person name="Castelle C.J."/>
            <person name="Probst A.J."/>
            <person name="Thomas B.C."/>
            <person name="Singh A."/>
            <person name="Wilkins M.J."/>
            <person name="Karaoz U."/>
            <person name="Brodie E.L."/>
            <person name="Williams K.H."/>
            <person name="Hubbard S.S."/>
            <person name="Banfield J.F."/>
        </authorList>
    </citation>
    <scope>NUCLEOTIDE SEQUENCE [LARGE SCALE GENOMIC DNA]</scope>
</reference>
<evidence type="ECO:0000259" key="8">
    <source>
        <dbReference type="PROSITE" id="PS50880"/>
    </source>
</evidence>
<dbReference type="GO" id="GO:0008270">
    <property type="term" value="F:zinc ion binding"/>
    <property type="evidence" value="ECO:0007669"/>
    <property type="project" value="UniProtKB-KW"/>
</dbReference>
<evidence type="ECO:0000256" key="5">
    <source>
        <dbReference type="ARBA" id="ARBA00023172"/>
    </source>
</evidence>
<feature type="domain" description="Toprim" evidence="8">
    <location>
        <begin position="79"/>
        <end position="180"/>
    </location>
</feature>
<dbReference type="SUPFAM" id="SSF111304">
    <property type="entry name" value="Recombination protein RecR"/>
    <property type="match status" value="1"/>
</dbReference>
<keyword evidence="6 7" id="KW-0234">DNA repair</keyword>
<evidence type="ECO:0000313" key="9">
    <source>
        <dbReference type="EMBL" id="OGG72770.1"/>
    </source>
</evidence>
<sequence length="201" mass="22226">MDPIERLSSLFERFPGIGPRQAQRFVQFLLRSSPAIRREIVESVRDLSSSVHQCPECMRFSSGEKGLCSICANKERDYALLAVVASDADLSALERSHTYRGRYFVLGGLLLLSSERTNGLRIKELLASISKRTKAGLKEIILAFPANPEGDSTAIRVREELVSHSQSDALRVTTLGRGLSTGSELEYADPDTLKSALDNRK</sequence>
<organism evidence="9 10">
    <name type="scientific">Candidatus Kaiserbacteria bacterium RIFCSPLOWO2_01_FULL_53_17</name>
    <dbReference type="NCBI Taxonomy" id="1798511"/>
    <lineage>
        <taxon>Bacteria</taxon>
        <taxon>Candidatus Kaiseribacteriota</taxon>
    </lineage>
</organism>
<name>A0A1F6EGK9_9BACT</name>
<dbReference type="GO" id="GO:0006310">
    <property type="term" value="P:DNA recombination"/>
    <property type="evidence" value="ECO:0007669"/>
    <property type="project" value="UniProtKB-UniRule"/>
</dbReference>
<dbReference type="Proteomes" id="UP000177306">
    <property type="component" value="Unassembled WGS sequence"/>
</dbReference>
<dbReference type="AlphaFoldDB" id="A0A1F6EGK9"/>
<dbReference type="GO" id="GO:0003677">
    <property type="term" value="F:DNA binding"/>
    <property type="evidence" value="ECO:0007669"/>
    <property type="project" value="UniProtKB-UniRule"/>
</dbReference>
<keyword evidence="4 7" id="KW-0862">Zinc</keyword>
<dbReference type="EMBL" id="MFLY01000033">
    <property type="protein sequence ID" value="OGG72770.1"/>
    <property type="molecule type" value="Genomic_DNA"/>
</dbReference>